<dbReference type="SUPFAM" id="SSF52540">
    <property type="entry name" value="P-loop containing nucleoside triphosphate hydrolases"/>
    <property type="match status" value="1"/>
</dbReference>
<keyword evidence="1 5" id="KW-0547">Nucleotide-binding</keyword>
<reference evidence="9 10" key="2">
    <citation type="journal article" date="2021" name="Genomics">
        <title>High-quality reference genome for Clonorchis sinensis.</title>
        <authorList>
            <person name="Young N.D."/>
            <person name="Stroehlein A.J."/>
            <person name="Kinkar L."/>
            <person name="Wang T."/>
            <person name="Sohn W.M."/>
            <person name="Chang B.C.H."/>
            <person name="Kaur P."/>
            <person name="Weisz D."/>
            <person name="Dudchenko O."/>
            <person name="Aiden E.L."/>
            <person name="Korhonen P.K."/>
            <person name="Gasser R.B."/>
        </authorList>
    </citation>
    <scope>NUCLEOTIDE SEQUENCE [LARGE SCALE GENOMIC DNA]</scope>
    <source>
        <strain evidence="9">Cs-k2</strain>
    </source>
</reference>
<feature type="domain" description="Kinesin motor" evidence="8">
    <location>
        <begin position="5"/>
        <end position="351"/>
    </location>
</feature>
<protein>
    <submittedName>
        <fullName evidence="9">Kinesin-like protein kif28p</fullName>
    </submittedName>
</protein>
<dbReference type="SUPFAM" id="SSF49879">
    <property type="entry name" value="SMAD/FHA domain"/>
    <property type="match status" value="1"/>
</dbReference>
<keyword evidence="4 5" id="KW-0505">Motor protein</keyword>
<proteinExistence type="inferred from homology"/>
<dbReference type="PROSITE" id="PS50067">
    <property type="entry name" value="KINESIN_MOTOR_2"/>
    <property type="match status" value="1"/>
</dbReference>
<organism evidence="9 10">
    <name type="scientific">Clonorchis sinensis</name>
    <name type="common">Chinese liver fluke</name>
    <dbReference type="NCBI Taxonomy" id="79923"/>
    <lineage>
        <taxon>Eukaryota</taxon>
        <taxon>Metazoa</taxon>
        <taxon>Spiralia</taxon>
        <taxon>Lophotrochozoa</taxon>
        <taxon>Platyhelminthes</taxon>
        <taxon>Trematoda</taxon>
        <taxon>Digenea</taxon>
        <taxon>Opisthorchiida</taxon>
        <taxon>Opisthorchiata</taxon>
        <taxon>Opisthorchiidae</taxon>
        <taxon>Clonorchis</taxon>
    </lineage>
</organism>
<dbReference type="EMBL" id="NIRI02000056">
    <property type="protein sequence ID" value="KAG5444494.1"/>
    <property type="molecule type" value="Genomic_DNA"/>
</dbReference>
<dbReference type="FunFam" id="3.40.850.10:FF:000063">
    <property type="entry name" value="Kinesin-like protein"/>
    <property type="match status" value="1"/>
</dbReference>
<dbReference type="SMART" id="SM00129">
    <property type="entry name" value="KISc"/>
    <property type="match status" value="1"/>
</dbReference>
<dbReference type="AlphaFoldDB" id="A0A8T1M514"/>
<evidence type="ECO:0000256" key="3">
    <source>
        <dbReference type="ARBA" id="ARBA00023054"/>
    </source>
</evidence>
<dbReference type="Gene3D" id="2.60.200.20">
    <property type="match status" value="1"/>
</dbReference>
<evidence type="ECO:0000256" key="4">
    <source>
        <dbReference type="ARBA" id="ARBA00023175"/>
    </source>
</evidence>
<evidence type="ECO:0000313" key="10">
    <source>
        <dbReference type="Proteomes" id="UP000286415"/>
    </source>
</evidence>
<evidence type="ECO:0000259" key="8">
    <source>
        <dbReference type="PROSITE" id="PS50067"/>
    </source>
</evidence>
<accession>A0A8T1M514</accession>
<dbReference type="Pfam" id="PF00225">
    <property type="entry name" value="Kinesin"/>
    <property type="match status" value="1"/>
</dbReference>
<dbReference type="InterPro" id="IPR008984">
    <property type="entry name" value="SMAD_FHA_dom_sf"/>
</dbReference>
<dbReference type="InterPro" id="IPR036961">
    <property type="entry name" value="Kinesin_motor_dom_sf"/>
</dbReference>
<comment type="caution">
    <text evidence="9">The sequence shown here is derived from an EMBL/GenBank/DDBJ whole genome shotgun (WGS) entry which is preliminary data.</text>
</comment>
<evidence type="ECO:0000256" key="7">
    <source>
        <dbReference type="SAM" id="MobiDB-lite"/>
    </source>
</evidence>
<sequence length="1002" mass="112618">MAEESLKVAVRIRPFNQREKNSNAELIVSMTGNTTIIVNPENRSDSKQFTFDHSYWSHDGYREESDGLLVPDGPNSRYASQKEVYDDLGRGILDNAFSGYACSLFAYGQTGAGKSYSIMGYGPNRGIVPIVCEELFNRIQQNTDQNLTFQVSFSMLEIYNEQIRDLLNTSSSQKSLQLRQSPSMGFYVQGLTQIPVGSYKEVEQRMKQGTAKRTIAATNMNETSSRAHTLVTLTFDQLYGEVQSNGSRKRSVINLVDLAGSEKAGQTGATGDRLKEGANINRSLSALGNVISALADGKKVVPYRDSVLTKLLQNALGGNSKTIMIAAISPADTNYQESLSTLRYADRAKRIKNKAIVNEDPMEKLIRELKEENERLKLSLQSSELPPNVDGRNISQQEMEKLRAEMREELMAQMKANMAEIEAQNQQTFNTKLEAARKEAAEMAVRSTAQEDKSGGTIKNKPYLENLNEDPQLSGIIKHLLVHKTTGFGRKPPVEQEDKKQKVHWITIQGLGLADQHAFLIRHGKSGAEIEIRVAPGASKLTKVNGIPLKESTVLKNKDRVLFGSYQLYVFHNPLDNANLSDEVIDWEFAQRELARASGIDGFDGKPKSKDDVVIQKQLLELIPMVGEVNEIAEELDKERSFDLLLIPPTAQGLPYGEAGATKLMIRMRDSTTNHVWLWDREKFMGRRFVMQEMYQNYLHDIKKKISEEDDPFVDSLDDKLLGVAPVYLQALGYRLDVDDKLSVMSLEGEAVGTLYYQLIPCTRAGKPLTELSPAERIHCDIVNDPNELLGKPFHYKILLSDLDLNDEYGGVQVRIRYRVFKETDWTVVNFPIDYFRSGATIRNLIDHSRVISITQVTFEHLNYFENSCVAFMVYASQSDDNKRAAGAASKETNRLASSVRASRRCSTVQAEECMDMNRMKTELCLLQRNLDQYAACHEKLKSMCEEWSKKKANGDNFEKLLGALKVMVNQKQFGCALKAGGRSRRSRFSPMPNISETGECD</sequence>
<feature type="compositionally biased region" description="Polar residues" evidence="7">
    <location>
        <begin position="993"/>
        <end position="1002"/>
    </location>
</feature>
<name>A0A8T1M514_CLOSI</name>
<dbReference type="OrthoDB" id="3176171at2759"/>
<dbReference type="GO" id="GO:0005524">
    <property type="term" value="F:ATP binding"/>
    <property type="evidence" value="ECO:0007669"/>
    <property type="project" value="UniProtKB-UniRule"/>
</dbReference>
<dbReference type="InterPro" id="IPR001752">
    <property type="entry name" value="Kinesin_motor_dom"/>
</dbReference>
<feature type="region of interest" description="Disordered" evidence="7">
    <location>
        <begin position="983"/>
        <end position="1002"/>
    </location>
</feature>
<feature type="binding site" evidence="5">
    <location>
        <begin position="108"/>
        <end position="115"/>
    </location>
    <ligand>
        <name>ATP</name>
        <dbReference type="ChEBI" id="CHEBI:30616"/>
    </ligand>
</feature>
<evidence type="ECO:0000256" key="2">
    <source>
        <dbReference type="ARBA" id="ARBA00022840"/>
    </source>
</evidence>
<gene>
    <name evidence="9" type="ORF">CSKR_101825</name>
</gene>
<dbReference type="PROSITE" id="PS00411">
    <property type="entry name" value="KINESIN_MOTOR_1"/>
    <property type="match status" value="1"/>
</dbReference>
<evidence type="ECO:0000256" key="6">
    <source>
        <dbReference type="SAM" id="Coils"/>
    </source>
</evidence>
<dbReference type="PRINTS" id="PR00380">
    <property type="entry name" value="KINESINHEAVY"/>
</dbReference>
<keyword evidence="3 6" id="KW-0175">Coiled coil</keyword>
<dbReference type="GO" id="GO:0008017">
    <property type="term" value="F:microtubule binding"/>
    <property type="evidence" value="ECO:0007669"/>
    <property type="project" value="InterPro"/>
</dbReference>
<dbReference type="PANTHER" id="PTHR47117">
    <property type="entry name" value="STAR-RELATED LIPID TRANSFER PROTEIN 9"/>
    <property type="match status" value="1"/>
</dbReference>
<dbReference type="GO" id="GO:0007018">
    <property type="term" value="P:microtubule-based movement"/>
    <property type="evidence" value="ECO:0007669"/>
    <property type="project" value="InterPro"/>
</dbReference>
<keyword evidence="2 5" id="KW-0067">ATP-binding</keyword>
<feature type="coiled-coil region" evidence="6">
    <location>
        <begin position="362"/>
        <end position="431"/>
    </location>
</feature>
<dbReference type="InterPro" id="IPR027417">
    <property type="entry name" value="P-loop_NTPase"/>
</dbReference>
<dbReference type="Proteomes" id="UP000286415">
    <property type="component" value="Unassembled WGS sequence"/>
</dbReference>
<reference evidence="9 10" key="1">
    <citation type="journal article" date="2018" name="Biotechnol. Adv.">
        <title>Improved genomic resources and new bioinformatic workflow for the carcinogenic parasite Clonorchis sinensis: Biotechnological implications.</title>
        <authorList>
            <person name="Wang D."/>
            <person name="Korhonen P.K."/>
            <person name="Gasser R.B."/>
            <person name="Young N.D."/>
        </authorList>
    </citation>
    <scope>NUCLEOTIDE SEQUENCE [LARGE SCALE GENOMIC DNA]</scope>
    <source>
        <strain evidence="9">Cs-k2</strain>
    </source>
</reference>
<dbReference type="Gene3D" id="3.40.850.10">
    <property type="entry name" value="Kinesin motor domain"/>
    <property type="match status" value="1"/>
</dbReference>
<comment type="similarity">
    <text evidence="5">Belongs to the TRAFAC class myosin-kinesin ATPase superfamily. Kinesin family.</text>
</comment>
<evidence type="ECO:0000256" key="5">
    <source>
        <dbReference type="PROSITE-ProRule" id="PRU00283"/>
    </source>
</evidence>
<keyword evidence="10" id="KW-1185">Reference proteome</keyword>
<dbReference type="InterPro" id="IPR019821">
    <property type="entry name" value="Kinesin_motor_CS"/>
</dbReference>
<dbReference type="GO" id="GO:0003777">
    <property type="term" value="F:microtubule motor activity"/>
    <property type="evidence" value="ECO:0007669"/>
    <property type="project" value="InterPro"/>
</dbReference>
<evidence type="ECO:0000256" key="1">
    <source>
        <dbReference type="ARBA" id="ARBA00022741"/>
    </source>
</evidence>
<evidence type="ECO:0000313" key="9">
    <source>
        <dbReference type="EMBL" id="KAG5444494.1"/>
    </source>
</evidence>